<dbReference type="Gene3D" id="2.60.40.10">
    <property type="entry name" value="Immunoglobulins"/>
    <property type="match status" value="1"/>
</dbReference>
<accession>T1L5P1</accession>
<dbReference type="PROSITE" id="PS50835">
    <property type="entry name" value="IG_LIKE"/>
    <property type="match status" value="1"/>
</dbReference>
<dbReference type="InterPro" id="IPR007110">
    <property type="entry name" value="Ig-like_dom"/>
</dbReference>
<dbReference type="InterPro" id="IPR036179">
    <property type="entry name" value="Ig-like_dom_sf"/>
</dbReference>
<evidence type="ECO:0000259" key="1">
    <source>
        <dbReference type="PROSITE" id="PS50835"/>
    </source>
</evidence>
<dbReference type="PANTHER" id="PTHR23278:SF19">
    <property type="entry name" value="OBSCURIN"/>
    <property type="match status" value="1"/>
</dbReference>
<protein>
    <recommendedName>
        <fullName evidence="1">Ig-like domain-containing protein</fullName>
    </recommendedName>
</protein>
<dbReference type="InterPro" id="IPR003598">
    <property type="entry name" value="Ig_sub2"/>
</dbReference>
<dbReference type="Pfam" id="PF13927">
    <property type="entry name" value="Ig_3"/>
    <property type="match status" value="1"/>
</dbReference>
<dbReference type="InterPro" id="IPR013783">
    <property type="entry name" value="Ig-like_fold"/>
</dbReference>
<dbReference type="SMART" id="SM00409">
    <property type="entry name" value="IG"/>
    <property type="match status" value="1"/>
</dbReference>
<dbReference type="eggNOG" id="KOG3515">
    <property type="taxonomic scope" value="Eukaryota"/>
</dbReference>
<dbReference type="AlphaFoldDB" id="T1L5P1"/>
<dbReference type="EMBL" id="CAEY01001396">
    <property type="status" value="NOT_ANNOTATED_CDS"/>
    <property type="molecule type" value="Genomic_DNA"/>
</dbReference>
<reference evidence="3" key="1">
    <citation type="submission" date="2011-08" db="EMBL/GenBank/DDBJ databases">
        <authorList>
            <person name="Rombauts S."/>
        </authorList>
    </citation>
    <scope>NUCLEOTIDE SEQUENCE</scope>
    <source>
        <strain evidence="3">London</strain>
    </source>
</reference>
<dbReference type="SUPFAM" id="SSF48726">
    <property type="entry name" value="Immunoglobulin"/>
    <property type="match status" value="1"/>
</dbReference>
<evidence type="ECO:0000313" key="2">
    <source>
        <dbReference type="EnsemblMetazoa" id="tetur50g00020.1"/>
    </source>
</evidence>
<name>T1L5P1_TETUR</name>
<dbReference type="EnsemblMetazoa" id="tetur50g00020.1">
    <property type="protein sequence ID" value="tetur50g00020.1"/>
    <property type="gene ID" value="tetur50g00020"/>
</dbReference>
<organism evidence="2 3">
    <name type="scientific">Tetranychus urticae</name>
    <name type="common">Two-spotted spider mite</name>
    <dbReference type="NCBI Taxonomy" id="32264"/>
    <lineage>
        <taxon>Eukaryota</taxon>
        <taxon>Metazoa</taxon>
        <taxon>Ecdysozoa</taxon>
        <taxon>Arthropoda</taxon>
        <taxon>Chelicerata</taxon>
        <taxon>Arachnida</taxon>
        <taxon>Acari</taxon>
        <taxon>Acariformes</taxon>
        <taxon>Trombidiformes</taxon>
        <taxon>Prostigmata</taxon>
        <taxon>Eleutherengona</taxon>
        <taxon>Raphignathae</taxon>
        <taxon>Tetranychoidea</taxon>
        <taxon>Tetranychidae</taxon>
        <taxon>Tetranychus</taxon>
    </lineage>
</organism>
<feature type="domain" description="Ig-like" evidence="1">
    <location>
        <begin position="21"/>
        <end position="101"/>
    </location>
</feature>
<evidence type="ECO:0000313" key="3">
    <source>
        <dbReference type="Proteomes" id="UP000015104"/>
    </source>
</evidence>
<proteinExistence type="predicted"/>
<dbReference type="SMART" id="SM00408">
    <property type="entry name" value="IGc2"/>
    <property type="match status" value="1"/>
</dbReference>
<dbReference type="InterPro" id="IPR003599">
    <property type="entry name" value="Ig_sub"/>
</dbReference>
<dbReference type="PANTHER" id="PTHR23278">
    <property type="entry name" value="SIDESTEP PROTEIN"/>
    <property type="match status" value="1"/>
</dbReference>
<reference evidence="2" key="2">
    <citation type="submission" date="2015-06" db="UniProtKB">
        <authorList>
            <consortium name="EnsemblMetazoa"/>
        </authorList>
    </citation>
    <scope>IDENTIFICATION</scope>
</reference>
<dbReference type="HOGENOM" id="CLU_1930207_0_0_1"/>
<sequence>MKQAKYKNKKVLEERLKHDKPKVSVNLGANLNAQNIREGIDVILECNVTASPPVFEITWTFNDKSVISNLSDGLIVSGNFLVLQKVKRSHRGNYQCIAVNSVGEGRSNHFFLRVQYGFIVVMISCGHNDNYESKLRPEI</sequence>
<dbReference type="Proteomes" id="UP000015104">
    <property type="component" value="Unassembled WGS sequence"/>
</dbReference>
<keyword evidence="3" id="KW-1185">Reference proteome</keyword>